<gene>
    <name evidence="1" type="ORF">SAMN05216402_0114</name>
</gene>
<dbReference type="Proteomes" id="UP000183471">
    <property type="component" value="Unassembled WGS sequence"/>
</dbReference>
<dbReference type="RefSeq" id="WP_074630322.1">
    <property type="nucleotide sequence ID" value="NZ_FNKY01000001.1"/>
</dbReference>
<accession>A0ABY0T5N4</accession>
<evidence type="ECO:0000313" key="1">
    <source>
        <dbReference type="EMBL" id="SDQ27041.1"/>
    </source>
</evidence>
<proteinExistence type="predicted"/>
<organism evidence="1 2">
    <name type="scientific">Nitrosospira multiformis</name>
    <dbReference type="NCBI Taxonomy" id="1231"/>
    <lineage>
        <taxon>Bacteria</taxon>
        <taxon>Pseudomonadati</taxon>
        <taxon>Pseudomonadota</taxon>
        <taxon>Betaproteobacteria</taxon>
        <taxon>Nitrosomonadales</taxon>
        <taxon>Nitrosomonadaceae</taxon>
        <taxon>Nitrosospira</taxon>
    </lineage>
</organism>
<name>A0ABY0T5N4_9PROT</name>
<sequence length="170" mass="19193">MARPATGRAFVKAAKERIASAKTVDALRAAQALLLPLEFGLSLEQTATIIGLSKSRTGKLRTRFKLIETGAIQIREKKDLRNHARMSLDEEAKFLARFANQIKFSDVFPIAQLKAELEQYIGRPVSASTVYQLLRRHGLSKSGVQHPRAIKVKQTWERLNQQNRSRTVKE</sequence>
<keyword evidence="2" id="KW-1185">Reference proteome</keyword>
<comment type="caution">
    <text evidence="1">The sequence shown here is derived from an EMBL/GenBank/DDBJ whole genome shotgun (WGS) entry which is preliminary data.</text>
</comment>
<evidence type="ECO:0000313" key="2">
    <source>
        <dbReference type="Proteomes" id="UP000183471"/>
    </source>
</evidence>
<reference evidence="1 2" key="1">
    <citation type="submission" date="2016-10" db="EMBL/GenBank/DDBJ databases">
        <authorList>
            <person name="Varghese N."/>
            <person name="Submissions S."/>
        </authorList>
    </citation>
    <scope>NUCLEOTIDE SEQUENCE [LARGE SCALE GENOMIC DNA]</scope>
    <source>
        <strain evidence="1 2">Nl1</strain>
    </source>
</reference>
<evidence type="ECO:0008006" key="3">
    <source>
        <dbReference type="Google" id="ProtNLM"/>
    </source>
</evidence>
<dbReference type="EMBL" id="FNKY01000001">
    <property type="protein sequence ID" value="SDQ27041.1"/>
    <property type="molecule type" value="Genomic_DNA"/>
</dbReference>
<protein>
    <recommendedName>
        <fullName evidence="3">Winged helix-turn helix domain-containing protein</fullName>
    </recommendedName>
</protein>